<feature type="domain" description="ABC transporter" evidence="18">
    <location>
        <begin position="659"/>
        <end position="992"/>
    </location>
</feature>
<evidence type="ECO:0000256" key="15">
    <source>
        <dbReference type="ARBA" id="ARBA00038000"/>
    </source>
</evidence>
<dbReference type="PROSITE" id="PS00211">
    <property type="entry name" value="ABC_TRANSPORTER_1"/>
    <property type="match status" value="2"/>
</dbReference>
<dbReference type="Gene3D" id="1.10.8.280">
    <property type="entry name" value="ABC transporter ATPase domain-like"/>
    <property type="match status" value="2"/>
</dbReference>
<gene>
    <name evidence="19" type="ordered locus">TEQUI_0507</name>
</gene>
<keyword evidence="11" id="KW-0067">ATP-binding</keyword>
<dbReference type="GO" id="GO:0016887">
    <property type="term" value="F:ATP hydrolysis activity"/>
    <property type="evidence" value="ECO:0007669"/>
    <property type="project" value="InterPro"/>
</dbReference>
<dbReference type="Pfam" id="PF17760">
    <property type="entry name" value="UvrA_inter"/>
    <property type="match status" value="1"/>
</dbReference>
<comment type="subcellular location">
    <subcellularLocation>
        <location evidence="1">Cytoplasm</location>
    </subcellularLocation>
</comment>
<dbReference type="PANTHER" id="PTHR43152:SF3">
    <property type="entry name" value="UVRABC SYSTEM PROTEIN A"/>
    <property type="match status" value="1"/>
</dbReference>
<dbReference type="Gene3D" id="3.40.50.300">
    <property type="entry name" value="P-loop containing nucleotide triphosphate hydrolases"/>
    <property type="match status" value="3"/>
</dbReference>
<dbReference type="GO" id="GO:0008270">
    <property type="term" value="F:zinc ion binding"/>
    <property type="evidence" value="ECO:0007669"/>
    <property type="project" value="UniProtKB-KW"/>
</dbReference>
<keyword evidence="2" id="KW-0472">Membrane</keyword>
<evidence type="ECO:0000256" key="16">
    <source>
        <dbReference type="ARBA" id="ARBA00039316"/>
    </source>
</evidence>
<dbReference type="EMBL" id="CP002456">
    <property type="protein sequence ID" value="ADU91449.1"/>
    <property type="molecule type" value="Genomic_DNA"/>
</dbReference>
<evidence type="ECO:0000256" key="11">
    <source>
        <dbReference type="ARBA" id="ARBA00022840"/>
    </source>
</evidence>
<dbReference type="Pfam" id="PF17755">
    <property type="entry name" value="UvrA_DNA-bind"/>
    <property type="match status" value="1"/>
</dbReference>
<dbReference type="PROSITE" id="PS50893">
    <property type="entry name" value="ABC_TRANSPORTER_2"/>
    <property type="match status" value="1"/>
</dbReference>
<keyword evidence="7" id="KW-0227">DNA damage</keyword>
<reference evidence="19 20" key="1">
    <citation type="journal article" date="2011" name="J. Bacteriol.">
        <title>Genome sequence of Taylorella equigenitalis MCE9, the causative agent of contagious equine metritis.</title>
        <authorList>
            <person name="Hebert L."/>
            <person name="Moumen B."/>
            <person name="Duquesne F."/>
            <person name="Breuil M.F."/>
            <person name="Laugier C."/>
            <person name="Batto J.M."/>
            <person name="Renault P."/>
            <person name="Petry S."/>
        </authorList>
    </citation>
    <scope>NUCLEOTIDE SEQUENCE [LARGE SCALE GENOMIC DNA]</scope>
    <source>
        <strain evidence="19 20">MCE9</strain>
    </source>
</reference>
<dbReference type="Proteomes" id="UP000007472">
    <property type="component" value="Chromosome"/>
</dbReference>
<proteinExistence type="inferred from homology"/>
<evidence type="ECO:0000256" key="5">
    <source>
        <dbReference type="ARBA" id="ARBA00022737"/>
    </source>
</evidence>
<evidence type="ECO:0000256" key="8">
    <source>
        <dbReference type="ARBA" id="ARBA00022769"/>
    </source>
</evidence>
<keyword evidence="10" id="KW-0862">Zinc</keyword>
<dbReference type="FunFam" id="1.20.1580.10:FF:000002">
    <property type="entry name" value="UvrABC system protein A"/>
    <property type="match status" value="1"/>
</dbReference>
<evidence type="ECO:0000256" key="17">
    <source>
        <dbReference type="ARBA" id="ARBA00042156"/>
    </source>
</evidence>
<dbReference type="CDD" id="cd03271">
    <property type="entry name" value="ABC_UvrA_II"/>
    <property type="match status" value="1"/>
</dbReference>
<dbReference type="GO" id="GO:0006289">
    <property type="term" value="P:nucleotide-excision repair"/>
    <property type="evidence" value="ECO:0007669"/>
    <property type="project" value="InterPro"/>
</dbReference>
<dbReference type="InterPro" id="IPR027417">
    <property type="entry name" value="P-loop_NTPase"/>
</dbReference>
<evidence type="ECO:0000256" key="9">
    <source>
        <dbReference type="ARBA" id="ARBA00022771"/>
    </source>
</evidence>
<keyword evidence="13" id="KW-0238">DNA-binding</keyword>
<keyword evidence="5" id="KW-0677">Repeat</keyword>
<dbReference type="NCBIfam" id="TIGR00630">
    <property type="entry name" value="uvra"/>
    <property type="match status" value="1"/>
</dbReference>
<evidence type="ECO:0000256" key="7">
    <source>
        <dbReference type="ARBA" id="ARBA00022763"/>
    </source>
</evidence>
<evidence type="ECO:0000256" key="6">
    <source>
        <dbReference type="ARBA" id="ARBA00022741"/>
    </source>
</evidence>
<dbReference type="SMART" id="SM00382">
    <property type="entry name" value="AAA"/>
    <property type="match status" value="1"/>
</dbReference>
<evidence type="ECO:0000256" key="3">
    <source>
        <dbReference type="ARBA" id="ARBA00022490"/>
    </source>
</evidence>
<name>A0A654KGD4_TAYEM</name>
<evidence type="ECO:0000256" key="4">
    <source>
        <dbReference type="ARBA" id="ARBA00022723"/>
    </source>
</evidence>
<keyword evidence="3" id="KW-0963">Cytoplasm</keyword>
<evidence type="ECO:0000313" key="19">
    <source>
        <dbReference type="EMBL" id="ADU91449.1"/>
    </source>
</evidence>
<keyword evidence="14" id="KW-0234">DNA repair</keyword>
<dbReference type="Gene3D" id="3.30.190.20">
    <property type="match status" value="1"/>
</dbReference>
<evidence type="ECO:0000256" key="1">
    <source>
        <dbReference type="ARBA" id="ARBA00004496"/>
    </source>
</evidence>
<dbReference type="InterPro" id="IPR041102">
    <property type="entry name" value="UvrA_inter"/>
</dbReference>
<dbReference type="InterPro" id="IPR003593">
    <property type="entry name" value="AAA+_ATPase"/>
</dbReference>
<keyword evidence="8" id="KW-0228">DNA excision</keyword>
<dbReference type="InterPro" id="IPR017871">
    <property type="entry name" value="ABC_transporter-like_CS"/>
</dbReference>
<evidence type="ECO:0000256" key="10">
    <source>
        <dbReference type="ARBA" id="ARBA00022833"/>
    </source>
</evidence>
<dbReference type="GO" id="GO:0009380">
    <property type="term" value="C:excinuclease repair complex"/>
    <property type="evidence" value="ECO:0007669"/>
    <property type="project" value="InterPro"/>
</dbReference>
<keyword evidence="9" id="KW-0863">Zinc-finger</keyword>
<dbReference type="AlphaFoldDB" id="A0A654KGD4"/>
<organism evidence="19 20">
    <name type="scientific">Taylorella equigenitalis (strain MCE9)</name>
    <dbReference type="NCBI Taxonomy" id="937774"/>
    <lineage>
        <taxon>Bacteria</taxon>
        <taxon>Pseudomonadati</taxon>
        <taxon>Pseudomonadota</taxon>
        <taxon>Betaproteobacteria</taxon>
        <taxon>Burkholderiales</taxon>
        <taxon>Alcaligenaceae</taxon>
        <taxon>Taylorella</taxon>
    </lineage>
</organism>
<dbReference type="InterPro" id="IPR003439">
    <property type="entry name" value="ABC_transporter-like_ATP-bd"/>
</dbReference>
<dbReference type="InterPro" id="IPR041552">
    <property type="entry name" value="UvrA_DNA-bd"/>
</dbReference>
<dbReference type="SUPFAM" id="SSF52540">
    <property type="entry name" value="P-loop containing nucleoside triphosphate hydrolases"/>
    <property type="match status" value="2"/>
</dbReference>
<keyword evidence="4" id="KW-0479">Metal-binding</keyword>
<keyword evidence="6" id="KW-0547">Nucleotide-binding</keyword>
<dbReference type="GO" id="GO:0003677">
    <property type="term" value="F:DNA binding"/>
    <property type="evidence" value="ECO:0007669"/>
    <property type="project" value="UniProtKB-KW"/>
</dbReference>
<dbReference type="GO" id="GO:0005737">
    <property type="term" value="C:cytoplasm"/>
    <property type="evidence" value="ECO:0007669"/>
    <property type="project" value="UniProtKB-SubCell"/>
</dbReference>
<comment type="similarity">
    <text evidence="15">Belongs to the ABC transporter superfamily. UvrA family.</text>
</comment>
<accession>A0A654KGD4</accession>
<dbReference type="GO" id="GO:0004518">
    <property type="term" value="F:nuclease activity"/>
    <property type="evidence" value="ECO:0007669"/>
    <property type="project" value="UniProtKB-KW"/>
</dbReference>
<evidence type="ECO:0000256" key="14">
    <source>
        <dbReference type="ARBA" id="ARBA00023204"/>
    </source>
</evidence>
<evidence type="ECO:0000256" key="13">
    <source>
        <dbReference type="ARBA" id="ARBA00023125"/>
    </source>
</evidence>
<protein>
    <recommendedName>
        <fullName evidence="16">UvrABC system protein A</fullName>
    </recommendedName>
    <alternativeName>
        <fullName evidence="17">Excinuclease ABC subunit A</fullName>
    </alternativeName>
</protein>
<evidence type="ECO:0000256" key="12">
    <source>
        <dbReference type="ARBA" id="ARBA00022881"/>
    </source>
</evidence>
<dbReference type="PANTHER" id="PTHR43152">
    <property type="entry name" value="UVRABC SYSTEM PROTEIN A"/>
    <property type="match status" value="1"/>
</dbReference>
<dbReference type="GO" id="GO:0005524">
    <property type="term" value="F:ATP binding"/>
    <property type="evidence" value="ECO:0007669"/>
    <property type="project" value="UniProtKB-KW"/>
</dbReference>
<dbReference type="InterPro" id="IPR004602">
    <property type="entry name" value="UvrA"/>
</dbReference>
<dbReference type="Gene3D" id="1.20.1580.10">
    <property type="entry name" value="ABC transporter ATPase like domain"/>
    <property type="match status" value="3"/>
</dbReference>
<sequence>MNNFIRIRGARTHNLKNISIDIPREKFVVITGVSGSGKSSLAFDTLFAEGQRRYVESLSPYARQFLQQMGKPDVDLIEGLSPAIAIEQRSASHNPRSTVATTTEIHDYLRLLYARVGTPYCPKHRVPLIATSVTEIVDSILEEANEDKLVIYAPIATQVCGLDAINDLKSKITQLISQGFIRARVNGEIYQLESLPHFSEGEIYDFELVVDRLRAKPENKQRLAESLEMAYELSGGRLILERDDGGASVKSDIYSSNYACPHCDHAIPELEPRLFSFNNPIGACPHCKGLGHLDVFDEQKVVALPSLSINGGAISGWDMRNSFTRSIMGSLSQHYGFSLDKPFEQLSDEIKNIILHGSGTEEIGFPYLKENGGTIIERHPFEGIIPNLQRRWETTESTNVRDALSKLRTNVICPSCLGSRLREEARFVMIGDDIRTESGPEVGFDCASCPECVDIHESEHGVGSYDLPVDVLDKASGSMTGLGIFEVEGLSLSDCLNWFSNLKLEGERFEIAAPMLREIINRLKFLNDVGLSYLSLDRRADTISGGEAQRIKLASQIGSGLSGVMYVLDEPSIGLHQRDNEKLIGTLQNLRDIGNTVIVVEHDEDMIREADWIVDMGPAAGEHGGEVISQGAIDKILRDENSITGKYLSGKLSMPSGNARTLDDNQKWLQFTGCRGNNLKNVDVKIPLGRFVCVTGVSGSGKSTLVNETIANTLMRTLNRSLAESQPFDEVHGLEFLDNAIVVDQSPIGRTPRSNPATYVGVFLAIRELFASTKDARQRGYDAGRFSFNIKGGRCDVCDGDGIKKVQMHFLPDMYVKCEACDGTRYNRETREIYYRGKNISDVLEMTVEQACDFFSNIPKIHGKLSTLIEVGLGYIKLGQSATTLSGGEAQRVKLALELAKRNTGRSVYILDEPTTGLHFSDINQLLLVLQKFVDGGNTVIVIEHNLDVIRNSDWIIDLGPEGGNGGGEIIATGTPSDIASFEGSETGRYLARVL</sequence>
<evidence type="ECO:0000259" key="18">
    <source>
        <dbReference type="PROSITE" id="PS50893"/>
    </source>
</evidence>
<evidence type="ECO:0000256" key="2">
    <source>
        <dbReference type="ARBA" id="ARBA00022475"/>
    </source>
</evidence>
<keyword evidence="12" id="KW-0267">Excision nuclease</keyword>
<keyword evidence="2" id="KW-1003">Cell membrane</keyword>
<dbReference type="KEGG" id="teq:TEQUI_0507"/>
<evidence type="ECO:0000313" key="20">
    <source>
        <dbReference type="Proteomes" id="UP000007472"/>
    </source>
</evidence>